<dbReference type="AlphaFoldDB" id="A0A8J5XD87"/>
<dbReference type="EMBL" id="JAGTXO010000012">
    <property type="protein sequence ID" value="KAG8464598.1"/>
    <property type="molecule type" value="Genomic_DNA"/>
</dbReference>
<dbReference type="PANTHER" id="PTHR46978:SF1">
    <property type="entry name" value="ZINC KNUCKLE (CCHC-TYPE) FAMILY PROTEIN"/>
    <property type="match status" value="1"/>
</dbReference>
<dbReference type="InterPro" id="IPR001878">
    <property type="entry name" value="Znf_CCHC"/>
</dbReference>
<dbReference type="PANTHER" id="PTHR46978">
    <property type="entry name" value="ZINC KNUCKLE (CCHC-TYPE) FAMILY PROTEIN"/>
    <property type="match status" value="1"/>
</dbReference>
<evidence type="ECO:0000259" key="3">
    <source>
        <dbReference type="PROSITE" id="PS50158"/>
    </source>
</evidence>
<feature type="compositionally biased region" description="Low complexity" evidence="2">
    <location>
        <begin position="207"/>
        <end position="223"/>
    </location>
</feature>
<protein>
    <recommendedName>
        <fullName evidence="3">CCHC-type domain-containing protein</fullName>
    </recommendedName>
</protein>
<gene>
    <name evidence="4" type="ORF">KFE25_009966</name>
</gene>
<comment type="caution">
    <text evidence="4">The sequence shown here is derived from an EMBL/GenBank/DDBJ whole genome shotgun (WGS) entry which is preliminary data.</text>
</comment>
<keyword evidence="1" id="KW-0863">Zinc-finger</keyword>
<dbReference type="Proteomes" id="UP000751190">
    <property type="component" value="Unassembled WGS sequence"/>
</dbReference>
<dbReference type="Pfam" id="PF00098">
    <property type="entry name" value="zf-CCHC"/>
    <property type="match status" value="1"/>
</dbReference>
<accession>A0A8J5XD87</accession>
<dbReference type="GO" id="GO:0008270">
    <property type="term" value="F:zinc ion binding"/>
    <property type="evidence" value="ECO:0007669"/>
    <property type="project" value="UniProtKB-KW"/>
</dbReference>
<dbReference type="SUPFAM" id="SSF57756">
    <property type="entry name" value="Retrovirus zinc finger-like domains"/>
    <property type="match status" value="1"/>
</dbReference>
<feature type="domain" description="CCHC-type" evidence="3">
    <location>
        <begin position="60"/>
        <end position="73"/>
    </location>
</feature>
<dbReference type="Gene3D" id="4.10.60.10">
    <property type="entry name" value="Zinc finger, CCHC-type"/>
    <property type="match status" value="2"/>
</dbReference>
<dbReference type="InterPro" id="IPR036875">
    <property type="entry name" value="Znf_CCHC_sf"/>
</dbReference>
<dbReference type="SMART" id="SM00343">
    <property type="entry name" value="ZnF_C2HC"/>
    <property type="match status" value="2"/>
</dbReference>
<proteinExistence type="predicted"/>
<keyword evidence="5" id="KW-1185">Reference proteome</keyword>
<evidence type="ECO:0000256" key="1">
    <source>
        <dbReference type="PROSITE-ProRule" id="PRU00047"/>
    </source>
</evidence>
<dbReference type="OrthoDB" id="4062065at2759"/>
<sequence length="247" mass="26241">MRSTLVMCVGCRRFGHVASECPTKAVYTPEQLEDVRCLACGVHGHLNCALTKQRALRLFCYNCGQRGHFGEDCHRPGMDPLTQKRIVASSMAIHERSAVPAGGGGGGVPGFGPGWPSERFRRHSTSPSLSRAAIAGAKPPRDELECADRLFFAREAEGSQQQRGRLHGGARAMRADSAPARVRAPDGARGRSTKPVHGNKRPRAADADAGAAPTARAVAAVSAKVKKPKGTSRAFAPGRKRSAGMLQ</sequence>
<keyword evidence="1" id="KW-0862">Zinc</keyword>
<organism evidence="4 5">
    <name type="scientific">Diacronema lutheri</name>
    <name type="common">Unicellular marine alga</name>
    <name type="synonym">Monochrysis lutheri</name>
    <dbReference type="NCBI Taxonomy" id="2081491"/>
    <lineage>
        <taxon>Eukaryota</taxon>
        <taxon>Haptista</taxon>
        <taxon>Haptophyta</taxon>
        <taxon>Pavlovophyceae</taxon>
        <taxon>Pavlovales</taxon>
        <taxon>Pavlovaceae</taxon>
        <taxon>Diacronema</taxon>
    </lineage>
</organism>
<keyword evidence="1" id="KW-0479">Metal-binding</keyword>
<dbReference type="GO" id="GO:0003676">
    <property type="term" value="F:nucleic acid binding"/>
    <property type="evidence" value="ECO:0007669"/>
    <property type="project" value="InterPro"/>
</dbReference>
<evidence type="ECO:0000313" key="5">
    <source>
        <dbReference type="Proteomes" id="UP000751190"/>
    </source>
</evidence>
<dbReference type="PROSITE" id="PS50158">
    <property type="entry name" value="ZF_CCHC"/>
    <property type="match status" value="1"/>
</dbReference>
<reference evidence="4" key="1">
    <citation type="submission" date="2021-05" db="EMBL/GenBank/DDBJ databases">
        <title>The genome of the haptophyte Pavlova lutheri (Diacronema luteri, Pavlovales) - a model for lipid biosynthesis in eukaryotic algae.</title>
        <authorList>
            <person name="Hulatt C.J."/>
            <person name="Posewitz M.C."/>
        </authorList>
    </citation>
    <scope>NUCLEOTIDE SEQUENCE</scope>
    <source>
        <strain evidence="4">NIVA-4/92</strain>
    </source>
</reference>
<evidence type="ECO:0000313" key="4">
    <source>
        <dbReference type="EMBL" id="KAG8464598.1"/>
    </source>
</evidence>
<feature type="region of interest" description="Disordered" evidence="2">
    <location>
        <begin position="155"/>
        <end position="247"/>
    </location>
</feature>
<name>A0A8J5XD87_DIALT</name>
<feature type="compositionally biased region" description="Basic residues" evidence="2">
    <location>
        <begin position="191"/>
        <end position="202"/>
    </location>
</feature>
<feature type="compositionally biased region" description="Basic residues" evidence="2">
    <location>
        <begin position="238"/>
        <end position="247"/>
    </location>
</feature>
<evidence type="ECO:0000256" key="2">
    <source>
        <dbReference type="SAM" id="MobiDB-lite"/>
    </source>
</evidence>